<keyword evidence="1" id="KW-0808">Transferase</keyword>
<name>A0A815W1Q5_9BILA</name>
<comment type="catalytic activity">
    <reaction evidence="1">
        <text>RNA(n) + a ribonucleoside 5'-triphosphate = RNA(n+1) + diphosphate</text>
        <dbReference type="Rhea" id="RHEA:21248"/>
        <dbReference type="Rhea" id="RHEA-COMP:14527"/>
        <dbReference type="Rhea" id="RHEA-COMP:17342"/>
        <dbReference type="ChEBI" id="CHEBI:33019"/>
        <dbReference type="ChEBI" id="CHEBI:61557"/>
        <dbReference type="ChEBI" id="CHEBI:140395"/>
        <dbReference type="EC" id="2.7.7.48"/>
    </reaction>
</comment>
<feature type="region of interest" description="Disordered" evidence="2">
    <location>
        <begin position="82"/>
        <end position="103"/>
    </location>
</feature>
<dbReference type="InterPro" id="IPR007855">
    <property type="entry name" value="RDRP"/>
</dbReference>
<dbReference type="GO" id="GO:0003968">
    <property type="term" value="F:RNA-directed RNA polymerase activity"/>
    <property type="evidence" value="ECO:0007669"/>
    <property type="project" value="UniProtKB-KW"/>
</dbReference>
<accession>A0A815W1Q5</accession>
<dbReference type="PANTHER" id="PTHR23079:SF55">
    <property type="entry name" value="RNA-DIRECTED RNA POLYMERASE"/>
    <property type="match status" value="1"/>
</dbReference>
<sequence length="103" mass="11473">MDDGRMLYGVVDDTDSLNYGEVFIQISDETSNGEEKLETVSDRYVIVTRMPCHHPGDIRVLRAVNNPRLHHLVDCIAFPGKGPRPHSTELSGGDPDGGEYWTC</sequence>
<keyword evidence="1" id="KW-0694">RNA-binding</keyword>
<evidence type="ECO:0000256" key="1">
    <source>
        <dbReference type="RuleBase" id="RU363098"/>
    </source>
</evidence>
<gene>
    <name evidence="4" type="ORF">ZHD862_LOCUS38960</name>
</gene>
<dbReference type="Pfam" id="PF05183">
    <property type="entry name" value="RdRP"/>
    <property type="match status" value="1"/>
</dbReference>
<evidence type="ECO:0000259" key="3">
    <source>
        <dbReference type="Pfam" id="PF05183"/>
    </source>
</evidence>
<dbReference type="AlphaFoldDB" id="A0A815W1Q5"/>
<dbReference type="PANTHER" id="PTHR23079">
    <property type="entry name" value="RNA-DEPENDENT RNA POLYMERASE"/>
    <property type="match status" value="1"/>
</dbReference>
<evidence type="ECO:0000256" key="2">
    <source>
        <dbReference type="SAM" id="MobiDB-lite"/>
    </source>
</evidence>
<keyword evidence="1" id="KW-0548">Nucleotidyltransferase</keyword>
<dbReference type="Proteomes" id="UP000663864">
    <property type="component" value="Unassembled WGS sequence"/>
</dbReference>
<dbReference type="InterPro" id="IPR057596">
    <property type="entry name" value="RDRP_core"/>
</dbReference>
<feature type="non-terminal residue" evidence="4">
    <location>
        <position position="103"/>
    </location>
</feature>
<feature type="domain" description="RDRP core" evidence="3">
    <location>
        <begin position="2"/>
        <end position="103"/>
    </location>
</feature>
<dbReference type="GO" id="GO:0030422">
    <property type="term" value="P:siRNA processing"/>
    <property type="evidence" value="ECO:0007669"/>
    <property type="project" value="TreeGrafter"/>
</dbReference>
<dbReference type="GO" id="GO:0003723">
    <property type="term" value="F:RNA binding"/>
    <property type="evidence" value="ECO:0007669"/>
    <property type="project" value="UniProtKB-KW"/>
</dbReference>
<evidence type="ECO:0000313" key="4">
    <source>
        <dbReference type="EMBL" id="CAF1537513.1"/>
    </source>
</evidence>
<keyword evidence="1" id="KW-0696">RNA-directed RNA polymerase</keyword>
<protein>
    <recommendedName>
        <fullName evidence="1">RNA-dependent RNA polymerase</fullName>
        <ecNumber evidence="1">2.7.7.48</ecNumber>
    </recommendedName>
</protein>
<comment type="caution">
    <text evidence="4">The sequence shown here is derived from an EMBL/GenBank/DDBJ whole genome shotgun (WGS) entry which is preliminary data.</text>
</comment>
<reference evidence="4" key="1">
    <citation type="submission" date="2021-02" db="EMBL/GenBank/DDBJ databases">
        <authorList>
            <person name="Nowell W R."/>
        </authorList>
    </citation>
    <scope>NUCLEOTIDE SEQUENCE</scope>
</reference>
<dbReference type="EC" id="2.7.7.48" evidence="1"/>
<dbReference type="GO" id="GO:0031380">
    <property type="term" value="C:nuclear RNA-directed RNA polymerase complex"/>
    <property type="evidence" value="ECO:0007669"/>
    <property type="project" value="TreeGrafter"/>
</dbReference>
<evidence type="ECO:0000313" key="5">
    <source>
        <dbReference type="Proteomes" id="UP000663864"/>
    </source>
</evidence>
<dbReference type="EMBL" id="CAJNOT010012334">
    <property type="protein sequence ID" value="CAF1537513.1"/>
    <property type="molecule type" value="Genomic_DNA"/>
</dbReference>
<comment type="similarity">
    <text evidence="1">Belongs to the RdRP family.</text>
</comment>
<proteinExistence type="inferred from homology"/>
<organism evidence="4 5">
    <name type="scientific">Rotaria sordida</name>
    <dbReference type="NCBI Taxonomy" id="392033"/>
    <lineage>
        <taxon>Eukaryota</taxon>
        <taxon>Metazoa</taxon>
        <taxon>Spiralia</taxon>
        <taxon>Gnathifera</taxon>
        <taxon>Rotifera</taxon>
        <taxon>Eurotatoria</taxon>
        <taxon>Bdelloidea</taxon>
        <taxon>Philodinida</taxon>
        <taxon>Philodinidae</taxon>
        <taxon>Rotaria</taxon>
    </lineage>
</organism>